<name>A0AAV5TXX4_9BILA</name>
<dbReference type="EMBL" id="BTSX01000005">
    <property type="protein sequence ID" value="GMS98957.1"/>
    <property type="molecule type" value="Genomic_DNA"/>
</dbReference>
<keyword evidence="3" id="KW-1185">Reference proteome</keyword>
<accession>A0AAV5TXX4</accession>
<dbReference type="Proteomes" id="UP001432027">
    <property type="component" value="Unassembled WGS sequence"/>
</dbReference>
<reference evidence="2" key="1">
    <citation type="submission" date="2023-10" db="EMBL/GenBank/DDBJ databases">
        <title>Genome assembly of Pristionchus species.</title>
        <authorList>
            <person name="Yoshida K."/>
            <person name="Sommer R.J."/>
        </authorList>
    </citation>
    <scope>NUCLEOTIDE SEQUENCE</scope>
    <source>
        <strain evidence="2">RS0144</strain>
    </source>
</reference>
<feature type="non-terminal residue" evidence="2">
    <location>
        <position position="157"/>
    </location>
</feature>
<comment type="caution">
    <text evidence="2">The sequence shown here is derived from an EMBL/GenBank/DDBJ whole genome shotgun (WGS) entry which is preliminary data.</text>
</comment>
<evidence type="ECO:0000313" key="2">
    <source>
        <dbReference type="EMBL" id="GMS98957.1"/>
    </source>
</evidence>
<protein>
    <submittedName>
        <fullName evidence="2">Uncharacterized protein</fullName>
    </submittedName>
</protein>
<gene>
    <name evidence="2" type="ORF">PENTCL1PPCAC_21132</name>
</gene>
<evidence type="ECO:0000313" key="3">
    <source>
        <dbReference type="Proteomes" id="UP001432027"/>
    </source>
</evidence>
<sequence length="157" mass="17866">MESSSSYLSGSWPSSSCASTGWFIFMSCSYRYASTPPWAPRGIGIKELLPLRPLVKLEKDRFRPGRSRIELLRTWNRLHTLQPSVLPSPRHDKTTPAALRSSSLHRSPTPVHFSLSSSLVEHERLEQKELTLLLSSHSSQPTDHCPILLRRLHLSER</sequence>
<proteinExistence type="predicted"/>
<evidence type="ECO:0000256" key="1">
    <source>
        <dbReference type="SAM" id="MobiDB-lite"/>
    </source>
</evidence>
<feature type="region of interest" description="Disordered" evidence="1">
    <location>
        <begin position="85"/>
        <end position="107"/>
    </location>
</feature>
<organism evidence="2 3">
    <name type="scientific">Pristionchus entomophagus</name>
    <dbReference type="NCBI Taxonomy" id="358040"/>
    <lineage>
        <taxon>Eukaryota</taxon>
        <taxon>Metazoa</taxon>
        <taxon>Ecdysozoa</taxon>
        <taxon>Nematoda</taxon>
        <taxon>Chromadorea</taxon>
        <taxon>Rhabditida</taxon>
        <taxon>Rhabditina</taxon>
        <taxon>Diplogasteromorpha</taxon>
        <taxon>Diplogasteroidea</taxon>
        <taxon>Neodiplogasteridae</taxon>
        <taxon>Pristionchus</taxon>
    </lineage>
</organism>
<dbReference type="AlphaFoldDB" id="A0AAV5TXX4"/>